<sequence>MPARQYLYKGRILNLALEGRYEIVEHADAVAVLVERGGKLLFVRQYRPAVGSETLEIPAGLIDPGETPEEAARRELAEEAQLTGNLEYLTGFYLSPGFCNEKLHVFRATHTREAYAEPDDDEAITVEWHFPRQVLRDAREGRVQISASALAGILFYLSERALEDDTPAYE</sequence>
<dbReference type="GO" id="GO:0019693">
    <property type="term" value="P:ribose phosphate metabolic process"/>
    <property type="evidence" value="ECO:0007669"/>
    <property type="project" value="TreeGrafter"/>
</dbReference>
<proteinExistence type="predicted"/>
<dbReference type="PRINTS" id="PR00502">
    <property type="entry name" value="NUDIXFAMILY"/>
</dbReference>
<comment type="caution">
    <text evidence="4">The sequence shown here is derived from an EMBL/GenBank/DDBJ whole genome shotgun (WGS) entry which is preliminary data.</text>
</comment>
<reference evidence="4" key="1">
    <citation type="journal article" date="2020" name="mSystems">
        <title>Genome- and Community-Level Interaction Insights into Carbon Utilization and Element Cycling Functions of Hydrothermarchaeota in Hydrothermal Sediment.</title>
        <authorList>
            <person name="Zhou Z."/>
            <person name="Liu Y."/>
            <person name="Xu W."/>
            <person name="Pan J."/>
            <person name="Luo Z.H."/>
            <person name="Li M."/>
        </authorList>
    </citation>
    <scope>NUCLEOTIDE SEQUENCE [LARGE SCALE GENOMIC DNA]</scope>
    <source>
        <strain evidence="4">SpSt-524</strain>
    </source>
</reference>
<evidence type="ECO:0000259" key="3">
    <source>
        <dbReference type="PROSITE" id="PS51462"/>
    </source>
</evidence>
<dbReference type="InterPro" id="IPR020476">
    <property type="entry name" value="Nudix_hydrolase"/>
</dbReference>
<dbReference type="InterPro" id="IPR000086">
    <property type="entry name" value="NUDIX_hydrolase_dom"/>
</dbReference>
<gene>
    <name evidence="4" type="ORF">ENS82_02230</name>
</gene>
<dbReference type="SUPFAM" id="SSF55811">
    <property type="entry name" value="Nudix"/>
    <property type="match status" value="1"/>
</dbReference>
<evidence type="ECO:0000256" key="1">
    <source>
        <dbReference type="ARBA" id="ARBA00001946"/>
    </source>
</evidence>
<dbReference type="Pfam" id="PF00293">
    <property type="entry name" value="NUDIX"/>
    <property type="match status" value="1"/>
</dbReference>
<dbReference type="Gene3D" id="3.90.79.10">
    <property type="entry name" value="Nucleoside Triphosphate Pyrophosphohydrolase"/>
    <property type="match status" value="1"/>
</dbReference>
<dbReference type="AlphaFoldDB" id="A0A7C3HQJ5"/>
<keyword evidence="2 4" id="KW-0378">Hydrolase</keyword>
<dbReference type="PROSITE" id="PS51462">
    <property type="entry name" value="NUDIX"/>
    <property type="match status" value="1"/>
</dbReference>
<dbReference type="PANTHER" id="PTHR11839:SF18">
    <property type="entry name" value="NUDIX HYDROLASE DOMAIN-CONTAINING PROTEIN"/>
    <property type="match status" value="1"/>
</dbReference>
<dbReference type="GO" id="GO:0016787">
    <property type="term" value="F:hydrolase activity"/>
    <property type="evidence" value="ECO:0007669"/>
    <property type="project" value="UniProtKB-KW"/>
</dbReference>
<dbReference type="GO" id="GO:0005829">
    <property type="term" value="C:cytosol"/>
    <property type="evidence" value="ECO:0007669"/>
    <property type="project" value="TreeGrafter"/>
</dbReference>
<dbReference type="PANTHER" id="PTHR11839">
    <property type="entry name" value="UDP/ADP-SUGAR PYROPHOSPHATASE"/>
    <property type="match status" value="1"/>
</dbReference>
<feature type="domain" description="Nudix hydrolase" evidence="3">
    <location>
        <begin position="25"/>
        <end position="151"/>
    </location>
</feature>
<evidence type="ECO:0000256" key="2">
    <source>
        <dbReference type="ARBA" id="ARBA00022801"/>
    </source>
</evidence>
<evidence type="ECO:0000313" key="4">
    <source>
        <dbReference type="EMBL" id="HFG19521.1"/>
    </source>
</evidence>
<dbReference type="CDD" id="cd24160">
    <property type="entry name" value="NUDIX_ADPRase"/>
    <property type="match status" value="1"/>
</dbReference>
<name>A0A7C3HQJ5_MEIRU</name>
<dbReference type="RefSeq" id="WP_409658262.1">
    <property type="nucleotide sequence ID" value="NZ_JBKBUW010000059.1"/>
</dbReference>
<accession>A0A7C3HQJ5</accession>
<dbReference type="InterPro" id="IPR015797">
    <property type="entry name" value="NUDIX_hydrolase-like_dom_sf"/>
</dbReference>
<protein>
    <submittedName>
        <fullName evidence="4">NUDIX hydrolase</fullName>
    </submittedName>
</protein>
<dbReference type="EMBL" id="DSWI01000008">
    <property type="protein sequence ID" value="HFG19521.1"/>
    <property type="molecule type" value="Genomic_DNA"/>
</dbReference>
<dbReference type="GO" id="GO:0006753">
    <property type="term" value="P:nucleoside phosphate metabolic process"/>
    <property type="evidence" value="ECO:0007669"/>
    <property type="project" value="TreeGrafter"/>
</dbReference>
<organism evidence="4">
    <name type="scientific">Meiothermus ruber</name>
    <dbReference type="NCBI Taxonomy" id="277"/>
    <lineage>
        <taxon>Bacteria</taxon>
        <taxon>Thermotogati</taxon>
        <taxon>Deinococcota</taxon>
        <taxon>Deinococci</taxon>
        <taxon>Thermales</taxon>
        <taxon>Thermaceae</taxon>
        <taxon>Meiothermus</taxon>
    </lineage>
</organism>
<comment type="cofactor">
    <cofactor evidence="1">
        <name>Mg(2+)</name>
        <dbReference type="ChEBI" id="CHEBI:18420"/>
    </cofactor>
</comment>